<evidence type="ECO:0000313" key="4">
    <source>
        <dbReference type="Proteomes" id="UP000002710"/>
    </source>
</evidence>
<keyword evidence="3" id="KW-0121">Carboxypeptidase</keyword>
<keyword evidence="3" id="KW-0645">Protease</keyword>
<dbReference type="EMBL" id="CP000112">
    <property type="protein sequence ID" value="ABB36865.1"/>
    <property type="molecule type" value="Genomic_DNA"/>
</dbReference>
<evidence type="ECO:0000313" key="3">
    <source>
        <dbReference type="EMBL" id="ABB36865.1"/>
    </source>
</evidence>
<accession>Q30UQ6</accession>
<organism evidence="3 4">
    <name type="scientific">Oleidesulfovibrio alaskensis (strain ATCC BAA-1058 / DSM 17464 / G20)</name>
    <name type="common">Desulfovibrio alaskensis</name>
    <dbReference type="NCBI Taxonomy" id="207559"/>
    <lineage>
        <taxon>Bacteria</taxon>
        <taxon>Pseudomonadati</taxon>
        <taxon>Thermodesulfobacteriota</taxon>
        <taxon>Desulfovibrionia</taxon>
        <taxon>Desulfovibrionales</taxon>
        <taxon>Desulfovibrionaceae</taxon>
        <taxon>Oleidesulfovibrio</taxon>
    </lineage>
</organism>
<name>Q30UQ6_OLEA2</name>
<dbReference type="AlphaFoldDB" id="Q30UQ6"/>
<dbReference type="InterPro" id="IPR052179">
    <property type="entry name" value="DD-CPase-like"/>
</dbReference>
<dbReference type="KEGG" id="dde:Dde_0064"/>
<dbReference type="eggNOG" id="COG1876">
    <property type="taxonomic scope" value="Bacteria"/>
</dbReference>
<dbReference type="RefSeq" id="WP_011366251.1">
    <property type="nucleotide sequence ID" value="NC_007519.1"/>
</dbReference>
<keyword evidence="1" id="KW-0732">Signal</keyword>
<protein>
    <submittedName>
        <fullName evidence="3">Peptidase M15B and M15C DD-carboxypeptidase VanY/endolysin</fullName>
    </submittedName>
</protein>
<dbReference type="CDD" id="cd14814">
    <property type="entry name" value="Peptidase_M15"/>
    <property type="match status" value="1"/>
</dbReference>
<proteinExistence type="predicted"/>
<feature type="domain" description="D-alanyl-D-alanine carboxypeptidase-like core" evidence="2">
    <location>
        <begin position="179"/>
        <end position="278"/>
    </location>
</feature>
<dbReference type="InterPro" id="IPR009045">
    <property type="entry name" value="Zn_M74/Hedgehog-like"/>
</dbReference>
<feature type="chain" id="PRO_5004219841" evidence="1">
    <location>
        <begin position="27"/>
        <end position="281"/>
    </location>
</feature>
<dbReference type="GO" id="GO:0004180">
    <property type="term" value="F:carboxypeptidase activity"/>
    <property type="evidence" value="ECO:0007669"/>
    <property type="project" value="UniProtKB-KW"/>
</dbReference>
<dbReference type="InterPro" id="IPR003709">
    <property type="entry name" value="VanY-like_core_dom"/>
</dbReference>
<evidence type="ECO:0000256" key="1">
    <source>
        <dbReference type="SAM" id="SignalP"/>
    </source>
</evidence>
<gene>
    <name evidence="3" type="ordered locus">Dde_0064</name>
</gene>
<reference evidence="3 4" key="1">
    <citation type="journal article" date="2011" name="J. Bacteriol.">
        <title>Complete genome sequence and updated annotation of Desulfovibrio alaskensis G20.</title>
        <authorList>
            <person name="Hauser L.J."/>
            <person name="Land M.L."/>
            <person name="Brown S.D."/>
            <person name="Larimer F."/>
            <person name="Keller K.L."/>
            <person name="Rapp-Giles B.J."/>
            <person name="Price M.N."/>
            <person name="Lin M."/>
            <person name="Bruce D.C."/>
            <person name="Detter J.C."/>
            <person name="Tapia R."/>
            <person name="Han C.S."/>
            <person name="Goodwin L.A."/>
            <person name="Cheng J.F."/>
            <person name="Pitluck S."/>
            <person name="Copeland A."/>
            <person name="Lucas S."/>
            <person name="Nolan M."/>
            <person name="Lapidus A.L."/>
            <person name="Palumbo A.V."/>
            <person name="Wall J.D."/>
        </authorList>
    </citation>
    <scope>NUCLEOTIDE SEQUENCE [LARGE SCALE GENOMIC DNA]</scope>
    <source>
        <strain evidence="4">ATCC BAA 1058 / DSM 17464 / G20</strain>
    </source>
</reference>
<evidence type="ECO:0000259" key="2">
    <source>
        <dbReference type="Pfam" id="PF02557"/>
    </source>
</evidence>
<dbReference type="Proteomes" id="UP000002710">
    <property type="component" value="Chromosome"/>
</dbReference>
<sequence length="281" mass="31209">MNRRSFLALVSGTCAALALQGGPAGAAVLTSFFPQQGLIESPVRDYVSRMLRFDAPDPADIVLPAHRLAVLQSAAERLARTEQVVGHGNFCILGFDSALRYAQSYPAIGPFTSEEKDLLDELFHEDATRYGFYGTKPVDRLTARIPQREVTKVPYTGNWLFRGRPERTWHTIRSILGDEVVLTSGVRGVVKQFLLFLNKAVAAQGNLSLASRSLAPPGYSFHAVSDFDVGKKGFGEANFTARFTETEVFKQLEKRGYITLRYPQDNLLGVRFEPWHVKVPS</sequence>
<dbReference type="GO" id="GO:0006508">
    <property type="term" value="P:proteolysis"/>
    <property type="evidence" value="ECO:0007669"/>
    <property type="project" value="InterPro"/>
</dbReference>
<dbReference type="Pfam" id="PF02557">
    <property type="entry name" value="VanY"/>
    <property type="match status" value="1"/>
</dbReference>
<keyword evidence="4" id="KW-1185">Reference proteome</keyword>
<feature type="signal peptide" evidence="1">
    <location>
        <begin position="1"/>
        <end position="26"/>
    </location>
</feature>
<dbReference type="PANTHER" id="PTHR34385:SF1">
    <property type="entry name" value="PEPTIDOGLYCAN L-ALANYL-D-GLUTAMATE ENDOPEPTIDASE CWLK"/>
    <property type="match status" value="1"/>
</dbReference>
<dbReference type="HOGENOM" id="CLU_068880_0_0_7"/>
<dbReference type="Gene3D" id="3.30.1380.10">
    <property type="match status" value="1"/>
</dbReference>
<dbReference type="PANTHER" id="PTHR34385">
    <property type="entry name" value="D-ALANYL-D-ALANINE CARBOXYPEPTIDASE"/>
    <property type="match status" value="1"/>
</dbReference>
<dbReference type="STRING" id="207559.Dde_0064"/>
<keyword evidence="3" id="KW-0378">Hydrolase</keyword>